<dbReference type="RefSeq" id="WP_115454063.1">
    <property type="nucleotide sequence ID" value="NZ_QNQT01000018.1"/>
</dbReference>
<feature type="domain" description="PpiC" evidence="8">
    <location>
        <begin position="156"/>
        <end position="248"/>
    </location>
</feature>
<dbReference type="InterPro" id="IPR046357">
    <property type="entry name" value="PPIase_dom_sf"/>
</dbReference>
<evidence type="ECO:0000313" key="10">
    <source>
        <dbReference type="Proteomes" id="UP000257144"/>
    </source>
</evidence>
<organism evidence="9 10">
    <name type="scientific">Neobacillus piezotolerans</name>
    <dbReference type="NCBI Taxonomy" id="2259171"/>
    <lineage>
        <taxon>Bacteria</taxon>
        <taxon>Bacillati</taxon>
        <taxon>Bacillota</taxon>
        <taxon>Bacilli</taxon>
        <taxon>Bacillales</taxon>
        <taxon>Bacillaceae</taxon>
        <taxon>Neobacillus</taxon>
    </lineage>
</organism>
<dbReference type="InterPro" id="IPR023058">
    <property type="entry name" value="PPIase_PpiC_CS"/>
</dbReference>
<proteinExistence type="predicted"/>
<evidence type="ECO:0000259" key="8">
    <source>
        <dbReference type="PROSITE" id="PS50198"/>
    </source>
</evidence>
<feature type="transmembrane region" description="Helical" evidence="7">
    <location>
        <begin position="6"/>
        <end position="26"/>
    </location>
</feature>
<dbReference type="Gene3D" id="3.10.50.40">
    <property type="match status" value="1"/>
</dbReference>
<dbReference type="AlphaFoldDB" id="A0A3D8GK03"/>
<evidence type="ECO:0000256" key="3">
    <source>
        <dbReference type="ARBA" id="ARBA00022729"/>
    </source>
</evidence>
<dbReference type="EMBL" id="QNQT01000018">
    <property type="protein sequence ID" value="RDU34780.1"/>
    <property type="molecule type" value="Genomic_DNA"/>
</dbReference>
<dbReference type="SUPFAM" id="SSF54534">
    <property type="entry name" value="FKBP-like"/>
    <property type="match status" value="1"/>
</dbReference>
<comment type="catalytic activity">
    <reaction evidence="1">
        <text>[protein]-peptidylproline (omega=180) = [protein]-peptidylproline (omega=0)</text>
        <dbReference type="Rhea" id="RHEA:16237"/>
        <dbReference type="Rhea" id="RHEA-COMP:10747"/>
        <dbReference type="Rhea" id="RHEA-COMP:10748"/>
        <dbReference type="ChEBI" id="CHEBI:83833"/>
        <dbReference type="ChEBI" id="CHEBI:83834"/>
        <dbReference type="EC" id="5.2.1.8"/>
    </reaction>
</comment>
<dbReference type="EC" id="5.2.1.8" evidence="2"/>
<evidence type="ECO:0000256" key="2">
    <source>
        <dbReference type="ARBA" id="ARBA00013194"/>
    </source>
</evidence>
<evidence type="ECO:0000256" key="7">
    <source>
        <dbReference type="SAM" id="Phobius"/>
    </source>
</evidence>
<dbReference type="SUPFAM" id="SSF109998">
    <property type="entry name" value="Triger factor/SurA peptide-binding domain-like"/>
    <property type="match status" value="1"/>
</dbReference>
<keyword evidence="7" id="KW-1133">Transmembrane helix</keyword>
<keyword evidence="7" id="KW-0812">Transmembrane</keyword>
<comment type="caution">
    <text evidence="9">The sequence shown here is derived from an EMBL/GenBank/DDBJ whole genome shotgun (WGS) entry which is preliminary data.</text>
</comment>
<accession>A0A3D8GK03</accession>
<keyword evidence="7" id="KW-0472">Membrane</keyword>
<dbReference type="PROSITE" id="PS50198">
    <property type="entry name" value="PPIC_PPIASE_2"/>
    <property type="match status" value="1"/>
</dbReference>
<keyword evidence="3" id="KW-0732">Signal</keyword>
<keyword evidence="4 6" id="KW-0697">Rotamase</keyword>
<evidence type="ECO:0000256" key="5">
    <source>
        <dbReference type="ARBA" id="ARBA00023235"/>
    </source>
</evidence>
<dbReference type="InterPro" id="IPR027304">
    <property type="entry name" value="Trigger_fact/SurA_dom_sf"/>
</dbReference>
<gene>
    <name evidence="9" type="ORF">DRW41_21500</name>
</gene>
<dbReference type="Proteomes" id="UP000257144">
    <property type="component" value="Unassembled WGS sequence"/>
</dbReference>
<dbReference type="PANTHER" id="PTHR47245">
    <property type="entry name" value="PEPTIDYLPROLYL ISOMERASE"/>
    <property type="match status" value="1"/>
</dbReference>
<evidence type="ECO:0000256" key="1">
    <source>
        <dbReference type="ARBA" id="ARBA00000971"/>
    </source>
</evidence>
<dbReference type="InterPro" id="IPR050245">
    <property type="entry name" value="PrsA_foldase"/>
</dbReference>
<reference evidence="9 10" key="1">
    <citation type="submission" date="2018-07" db="EMBL/GenBank/DDBJ databases">
        <title>Bacillus sp. YLB-04 draft genome sequence.</title>
        <authorList>
            <person name="Yu L."/>
            <person name="Tang X."/>
        </authorList>
    </citation>
    <scope>NUCLEOTIDE SEQUENCE [LARGE SCALE GENOMIC DNA]</scope>
    <source>
        <strain evidence="9 10">YLB-04</strain>
    </source>
</reference>
<sequence length="294" mass="33477">MKTRELWLVIAALVVLNALTFFYFLSRSETASGFHKDSETVAKVGKDTISREEWLNELEARYGKDTLRDLVDREVVSQMAKKYKITVPKADVERELRMFQTAYGGSSSSKGEDLERWRKQIELSLLLEEILTKDAVVSESEMKSYFEKNKTLYDVPAAYRLSHIVIKTKDEADQAIKELEGGSGFETLARERSEDEFTAGEGGDIGFIQAGDERYPDEYTQTAQKLKIGHWSKPIKIGEGYAIIKLHEKIAEKKYSYKEVKHEIRRQIALAQLGTPPSAAALWDEAGVDWFFGK</sequence>
<dbReference type="OrthoDB" id="2677468at2"/>
<dbReference type="PROSITE" id="PS01096">
    <property type="entry name" value="PPIC_PPIASE_1"/>
    <property type="match status" value="1"/>
</dbReference>
<name>A0A3D8GK03_9BACI</name>
<dbReference type="PANTHER" id="PTHR47245:SF1">
    <property type="entry name" value="FOLDASE PROTEIN PRSA"/>
    <property type="match status" value="1"/>
</dbReference>
<dbReference type="GO" id="GO:0003755">
    <property type="term" value="F:peptidyl-prolyl cis-trans isomerase activity"/>
    <property type="evidence" value="ECO:0007669"/>
    <property type="project" value="UniProtKB-KW"/>
</dbReference>
<keyword evidence="5 6" id="KW-0413">Isomerase</keyword>
<dbReference type="InterPro" id="IPR000297">
    <property type="entry name" value="PPIase_PpiC"/>
</dbReference>
<protein>
    <recommendedName>
        <fullName evidence="2">peptidylprolyl isomerase</fullName>
        <ecNumber evidence="2">5.2.1.8</ecNumber>
    </recommendedName>
</protein>
<evidence type="ECO:0000256" key="6">
    <source>
        <dbReference type="PROSITE-ProRule" id="PRU00278"/>
    </source>
</evidence>
<keyword evidence="10" id="KW-1185">Reference proteome</keyword>
<evidence type="ECO:0000256" key="4">
    <source>
        <dbReference type="ARBA" id="ARBA00023110"/>
    </source>
</evidence>
<dbReference type="Pfam" id="PF13145">
    <property type="entry name" value="Rotamase_2"/>
    <property type="match status" value="1"/>
</dbReference>
<evidence type="ECO:0000313" key="9">
    <source>
        <dbReference type="EMBL" id="RDU34780.1"/>
    </source>
</evidence>